<gene>
    <name evidence="1" type="ORF">GPUH_LOCUS16213</name>
</gene>
<keyword evidence="2" id="KW-1185">Reference proteome</keyword>
<sequence>MHYNFKTTTNVECLQLQKHVMFENEEKKEGQREWLIIDYGYTETHAVAPLVDVLCGVPLTNSLIPSSVIPSTDVCSFVRNDSTGLILNSSTSHQNSATLLRDLEAFQQMKVTVHSLLNEQPIVTEAIRTLVGSLRDVLSRKNLSRRRKLKQAADIIYILKRTLIHHELKWSRGEIIAANAGAGQYPFRYHSEMALSLVPPAHPF</sequence>
<proteinExistence type="predicted"/>
<dbReference type="Proteomes" id="UP000271098">
    <property type="component" value="Unassembled WGS sequence"/>
</dbReference>
<dbReference type="WBParaSite" id="GPUH_0001623501-mRNA-1">
    <property type="protein sequence ID" value="GPUH_0001623501-mRNA-1"/>
    <property type="gene ID" value="GPUH_0001623501"/>
</dbReference>
<protein>
    <submittedName>
        <fullName evidence="3">Protein kinase domain-containing protein</fullName>
    </submittedName>
</protein>
<reference evidence="1 2" key="2">
    <citation type="submission" date="2018-11" db="EMBL/GenBank/DDBJ databases">
        <authorList>
            <consortium name="Pathogen Informatics"/>
        </authorList>
    </citation>
    <scope>NUCLEOTIDE SEQUENCE [LARGE SCALE GENOMIC DNA]</scope>
</reference>
<evidence type="ECO:0000313" key="1">
    <source>
        <dbReference type="EMBL" id="VDN27458.1"/>
    </source>
</evidence>
<evidence type="ECO:0000313" key="3">
    <source>
        <dbReference type="WBParaSite" id="GPUH_0001623501-mRNA-1"/>
    </source>
</evidence>
<name>A0A183E5H2_9BILA</name>
<reference evidence="3" key="1">
    <citation type="submission" date="2016-06" db="UniProtKB">
        <authorList>
            <consortium name="WormBaseParasite"/>
        </authorList>
    </citation>
    <scope>IDENTIFICATION</scope>
</reference>
<evidence type="ECO:0000313" key="2">
    <source>
        <dbReference type="Proteomes" id="UP000271098"/>
    </source>
</evidence>
<organism evidence="3">
    <name type="scientific">Gongylonema pulchrum</name>
    <dbReference type="NCBI Taxonomy" id="637853"/>
    <lineage>
        <taxon>Eukaryota</taxon>
        <taxon>Metazoa</taxon>
        <taxon>Ecdysozoa</taxon>
        <taxon>Nematoda</taxon>
        <taxon>Chromadorea</taxon>
        <taxon>Rhabditida</taxon>
        <taxon>Spirurina</taxon>
        <taxon>Spiruromorpha</taxon>
        <taxon>Spiruroidea</taxon>
        <taxon>Gongylonematidae</taxon>
        <taxon>Gongylonema</taxon>
    </lineage>
</organism>
<dbReference type="EMBL" id="UYRT01083443">
    <property type="protein sequence ID" value="VDN27458.1"/>
    <property type="molecule type" value="Genomic_DNA"/>
</dbReference>
<dbReference type="AlphaFoldDB" id="A0A183E5H2"/>
<accession>A0A183E5H2</accession>